<evidence type="ECO:0000256" key="1">
    <source>
        <dbReference type="SAM" id="Phobius"/>
    </source>
</evidence>
<dbReference type="RefSeq" id="WP_212656870.1">
    <property type="nucleotide sequence ID" value="NZ_JAGXTP010000001.1"/>
</dbReference>
<dbReference type="Proteomes" id="UP000678281">
    <property type="component" value="Unassembled WGS sequence"/>
</dbReference>
<keyword evidence="1" id="KW-0812">Transmembrane</keyword>
<reference evidence="2" key="1">
    <citation type="submission" date="2021-04" db="EMBL/GenBank/DDBJ databases">
        <title>Devosia litorisediminis sp. nov., isolated from a sand dune.</title>
        <authorList>
            <person name="Park S."/>
            <person name="Yoon J.-H."/>
        </authorList>
    </citation>
    <scope>NUCLEOTIDE SEQUENCE</scope>
    <source>
        <strain evidence="2">BSSL-BM10</strain>
    </source>
</reference>
<keyword evidence="1" id="KW-1133">Transmembrane helix</keyword>
<dbReference type="AlphaFoldDB" id="A0A942E2V8"/>
<gene>
    <name evidence="2" type="ORF">KD146_00830</name>
</gene>
<evidence type="ECO:0000313" key="2">
    <source>
        <dbReference type="EMBL" id="MBS3847228.1"/>
    </source>
</evidence>
<evidence type="ECO:0000313" key="3">
    <source>
        <dbReference type="Proteomes" id="UP000678281"/>
    </source>
</evidence>
<keyword evidence="3" id="KW-1185">Reference proteome</keyword>
<feature type="transmembrane region" description="Helical" evidence="1">
    <location>
        <begin position="26"/>
        <end position="51"/>
    </location>
</feature>
<name>A0A942E2V8_9HYPH</name>
<organism evidence="2 3">
    <name type="scientific">Devosia litorisediminis</name>
    <dbReference type="NCBI Taxonomy" id="2829817"/>
    <lineage>
        <taxon>Bacteria</taxon>
        <taxon>Pseudomonadati</taxon>
        <taxon>Pseudomonadota</taxon>
        <taxon>Alphaproteobacteria</taxon>
        <taxon>Hyphomicrobiales</taxon>
        <taxon>Devosiaceae</taxon>
        <taxon>Devosia</taxon>
    </lineage>
</organism>
<protein>
    <submittedName>
        <fullName evidence="2">Uncharacterized protein</fullName>
    </submittedName>
</protein>
<keyword evidence="1" id="KW-0472">Membrane</keyword>
<dbReference type="EMBL" id="JAGXTP010000001">
    <property type="protein sequence ID" value="MBS3847228.1"/>
    <property type="molecule type" value="Genomic_DNA"/>
</dbReference>
<sequence length="107" mass="11950">MLWENQVEAVVLFHIMPRIFASLPMASLLIGLLGQATLLLLPPALTALYVLRRDRIIRRRVGRAAWPSDGFARHVLVDDLARLICVTLLGLPLFFAGYALRMMLPAA</sequence>
<comment type="caution">
    <text evidence="2">The sequence shown here is derived from an EMBL/GenBank/DDBJ whole genome shotgun (WGS) entry which is preliminary data.</text>
</comment>
<accession>A0A942E2V8</accession>
<feature type="transmembrane region" description="Helical" evidence="1">
    <location>
        <begin position="80"/>
        <end position="100"/>
    </location>
</feature>
<proteinExistence type="predicted"/>